<dbReference type="GO" id="GO:0030246">
    <property type="term" value="F:carbohydrate binding"/>
    <property type="evidence" value="ECO:0007669"/>
    <property type="project" value="InterPro"/>
</dbReference>
<dbReference type="Pfam" id="PF00703">
    <property type="entry name" value="Glyco_hydro_2"/>
    <property type="match status" value="1"/>
</dbReference>
<dbReference type="AlphaFoldDB" id="A0AAW9RYB5"/>
<evidence type="ECO:0000313" key="16">
    <source>
        <dbReference type="Proteomes" id="UP001403385"/>
    </source>
</evidence>
<dbReference type="InterPro" id="IPR008979">
    <property type="entry name" value="Galactose-bd-like_sf"/>
</dbReference>
<dbReference type="FunFam" id="3.20.20.80:FF:000018">
    <property type="entry name" value="Beta-galactosidase"/>
    <property type="match status" value="1"/>
</dbReference>
<evidence type="ECO:0000259" key="14">
    <source>
        <dbReference type="SMART" id="SM01038"/>
    </source>
</evidence>
<comment type="similarity">
    <text evidence="4 12">Belongs to the glycosyl hydrolase 2 family.</text>
</comment>
<dbReference type="GO" id="GO:0004565">
    <property type="term" value="F:beta-galactosidase activity"/>
    <property type="evidence" value="ECO:0007669"/>
    <property type="project" value="UniProtKB-EC"/>
</dbReference>
<dbReference type="SUPFAM" id="SSF49303">
    <property type="entry name" value="beta-Galactosidase/glucuronidase domain"/>
    <property type="match status" value="2"/>
</dbReference>
<dbReference type="InterPro" id="IPR004199">
    <property type="entry name" value="B-gal_small/dom_5"/>
</dbReference>
<dbReference type="InterPro" id="IPR014718">
    <property type="entry name" value="GH-type_carb-bd"/>
</dbReference>
<reference evidence="15 16" key="1">
    <citation type="submission" date="2024-04" db="EMBL/GenBank/DDBJ databases">
        <title>Novel genus in family Flammeovirgaceae.</title>
        <authorList>
            <person name="Nguyen T.H."/>
            <person name="Vuong T.Q."/>
            <person name="Le H."/>
            <person name="Kim S.-G."/>
        </authorList>
    </citation>
    <scope>NUCLEOTIDE SEQUENCE [LARGE SCALE GENOMIC DNA]</scope>
    <source>
        <strain evidence="15 16">JCM 23209</strain>
    </source>
</reference>
<dbReference type="Pfam" id="PF02837">
    <property type="entry name" value="Glyco_hydro_2_N"/>
    <property type="match status" value="1"/>
</dbReference>
<evidence type="ECO:0000256" key="4">
    <source>
        <dbReference type="ARBA" id="ARBA00007401"/>
    </source>
</evidence>
<dbReference type="InterPro" id="IPR017853">
    <property type="entry name" value="GH"/>
</dbReference>
<dbReference type="Pfam" id="PF16353">
    <property type="entry name" value="LacZ_4"/>
    <property type="match status" value="1"/>
</dbReference>
<dbReference type="Pfam" id="PF02836">
    <property type="entry name" value="Glyco_hydro_2_C"/>
    <property type="match status" value="1"/>
</dbReference>
<dbReference type="InterPro" id="IPR006102">
    <property type="entry name" value="Ig-like_GH2"/>
</dbReference>
<evidence type="ECO:0000256" key="3">
    <source>
        <dbReference type="ARBA" id="ARBA00001959"/>
    </source>
</evidence>
<dbReference type="InterPro" id="IPR050347">
    <property type="entry name" value="Bact_Beta-galactosidase"/>
</dbReference>
<evidence type="ECO:0000256" key="7">
    <source>
        <dbReference type="ARBA" id="ARBA00013303"/>
    </source>
</evidence>
<comment type="subunit">
    <text evidence="5">Monomer.</text>
</comment>
<keyword evidence="13" id="KW-0732">Signal</keyword>
<dbReference type="InterPro" id="IPR036156">
    <property type="entry name" value="Beta-gal/glucu_dom_sf"/>
</dbReference>
<evidence type="ECO:0000256" key="13">
    <source>
        <dbReference type="SAM" id="SignalP"/>
    </source>
</evidence>
<dbReference type="EMBL" id="JBDKWZ010000004">
    <property type="protein sequence ID" value="MEN7547990.1"/>
    <property type="molecule type" value="Genomic_DNA"/>
</dbReference>
<dbReference type="Gene3D" id="2.60.120.260">
    <property type="entry name" value="Galactose-binding domain-like"/>
    <property type="match status" value="1"/>
</dbReference>
<dbReference type="PANTHER" id="PTHR46323">
    <property type="entry name" value="BETA-GALACTOSIDASE"/>
    <property type="match status" value="1"/>
</dbReference>
<keyword evidence="8 12" id="KW-0378">Hydrolase</keyword>
<evidence type="ECO:0000256" key="6">
    <source>
        <dbReference type="ARBA" id="ARBA00012756"/>
    </source>
</evidence>
<keyword evidence="9" id="KW-0106">Calcium</keyword>
<proteinExistence type="inferred from homology"/>
<dbReference type="Gene3D" id="3.20.20.80">
    <property type="entry name" value="Glycosidases"/>
    <property type="match status" value="1"/>
</dbReference>
<name>A0AAW9RYB5_9BACT</name>
<dbReference type="InterPro" id="IPR011013">
    <property type="entry name" value="Gal_mutarotase_sf_dom"/>
</dbReference>
<dbReference type="InterPro" id="IPR032312">
    <property type="entry name" value="LacZ_4"/>
</dbReference>
<protein>
    <recommendedName>
        <fullName evidence="7 12">Beta-galactosidase</fullName>
        <ecNumber evidence="6 12">3.2.1.23</ecNumber>
    </recommendedName>
    <alternativeName>
        <fullName evidence="11 12">Lactase</fullName>
    </alternativeName>
</protein>
<dbReference type="GO" id="GO:0009341">
    <property type="term" value="C:beta-galactosidase complex"/>
    <property type="evidence" value="ECO:0007669"/>
    <property type="project" value="InterPro"/>
</dbReference>
<organism evidence="15 16">
    <name type="scientific">Rapidithrix thailandica</name>
    <dbReference type="NCBI Taxonomy" id="413964"/>
    <lineage>
        <taxon>Bacteria</taxon>
        <taxon>Pseudomonadati</taxon>
        <taxon>Bacteroidota</taxon>
        <taxon>Cytophagia</taxon>
        <taxon>Cytophagales</taxon>
        <taxon>Flammeovirgaceae</taxon>
        <taxon>Rapidithrix</taxon>
    </lineage>
</organism>
<dbReference type="PRINTS" id="PR00132">
    <property type="entry name" value="GLHYDRLASE2"/>
</dbReference>
<dbReference type="InterPro" id="IPR006101">
    <property type="entry name" value="Glyco_hydro_2"/>
</dbReference>
<evidence type="ECO:0000256" key="11">
    <source>
        <dbReference type="ARBA" id="ARBA00032230"/>
    </source>
</evidence>
<evidence type="ECO:0000256" key="12">
    <source>
        <dbReference type="RuleBase" id="RU361154"/>
    </source>
</evidence>
<evidence type="ECO:0000256" key="10">
    <source>
        <dbReference type="ARBA" id="ARBA00023295"/>
    </source>
</evidence>
<comment type="caution">
    <text evidence="15">The sequence shown here is derived from an EMBL/GenBank/DDBJ whole genome shotgun (WGS) entry which is preliminary data.</text>
</comment>
<dbReference type="PANTHER" id="PTHR46323:SF2">
    <property type="entry name" value="BETA-GALACTOSIDASE"/>
    <property type="match status" value="1"/>
</dbReference>
<feature type="domain" description="Beta galactosidase small chain/" evidence="14">
    <location>
        <begin position="778"/>
        <end position="1052"/>
    </location>
</feature>
<evidence type="ECO:0000256" key="5">
    <source>
        <dbReference type="ARBA" id="ARBA00011245"/>
    </source>
</evidence>
<evidence type="ECO:0000256" key="9">
    <source>
        <dbReference type="ARBA" id="ARBA00022837"/>
    </source>
</evidence>
<dbReference type="PROSITE" id="PS00719">
    <property type="entry name" value="GLYCOSYL_HYDROL_F2_1"/>
    <property type="match status" value="1"/>
</dbReference>
<sequence>MKIRYYAYPKRVWILLTLLSTLLYHACTSPGHNTSDQTQHDWENEQIFERNKEKAHAEFFPFTSVEQAMANMPEQAGNYQNLNGNWKFHWSRKPADRPVDFYQEDFDFSQWGEMPVPGNWELNGHGVPHYLDVSYPFPANWPHIPHDYNPVGSYRHTFQIPEAWDGQEIFIHFGSVRSAFYVWVNGEKVGYSQGSKLPAEFNITSYVRKGENSLAVEVYRWSDGSYLEDQDFWRLSGFERGVWVYATPKVHLRDFFIKAGLAEDYTEGVFSVDAEIINYRQKPSTAHSLQVYLLESADTSKALLNLSQKIEPVSPGENKNIRLSARVPKPKKWTAETPNLYTVLLILKDVQGQVIEATTCKTGFRKVEIKDGLLLVNGTKVTLRGVNRHEHDPTTGHVVDEASMLKDIRLMKQYNLNAVRASHYPNHKRWYELCDEYGLYVVDEANIESHGYEIYDTAITLANKPEWIPAHLDRTVRMVERDKNYPSIITWSLGNEAGFGVCFKETYQWVKQRDDSRPVQYEMAQYSEYTDIQAPMYHSIEKIEKFAQNSPTRPLILCEYAHAMGNSVGNLQDYWDVIEKYEHLQGGFIWDWVDQGLLRETKEGEKYFVYGGDFDHLPVKNDSNFCINGLVDANREPHPHIYEVKKVYQPIKALPVDLSKGKIALWNKFDFTNLNQYILSWELEANGEVIAQATLPVTNLPPHAKKEITLVLPNIQTQAGTEYFLKVKAVTRHEAPLVPQGHEIAWDQMQLPWDTPATHTDLTKMPPVTLEENKEKLLVKGENFRLVIDRQKGKITRWQYMGKELVKEGLRPNFWRPPNDNDLGNEMPRRCEIWREAGQNLKITRSSAKVLSSQEIQIEVQAQVPAGNSTYRTQYTVFGSGDVLVENHFTPGSDSLPELPRFGMTMTLPAEFNQLEWLGRGPHESYWDRKTGAAIGKYQGPVNEQYHNYVRPQETGNKTDVRWAALTSKEGIGLLAVGEPLLEVSAYPFPMLDLDRVLGPQRHSIDIKPKDLTTFNLDYKQMGVGGDNSWGAKTHPEYTLYPQEYSYSFRLRPYQVGLEDPVQLSKQALKAHKEI</sequence>
<dbReference type="SMART" id="SM01038">
    <property type="entry name" value="Bgal_small_N"/>
    <property type="match status" value="1"/>
</dbReference>
<dbReference type="Gene3D" id="2.70.98.10">
    <property type="match status" value="1"/>
</dbReference>
<dbReference type="InterPro" id="IPR013783">
    <property type="entry name" value="Ig-like_fold"/>
</dbReference>
<dbReference type="GO" id="GO:0005990">
    <property type="term" value="P:lactose catabolic process"/>
    <property type="evidence" value="ECO:0007669"/>
    <property type="project" value="TreeGrafter"/>
</dbReference>
<gene>
    <name evidence="15" type="ORF">AAG747_08720</name>
</gene>
<comment type="cofactor">
    <cofactor evidence="3">
        <name>Na(+)</name>
        <dbReference type="ChEBI" id="CHEBI:29101"/>
    </cofactor>
</comment>
<evidence type="ECO:0000256" key="1">
    <source>
        <dbReference type="ARBA" id="ARBA00001412"/>
    </source>
</evidence>
<dbReference type="SUPFAM" id="SSF74650">
    <property type="entry name" value="Galactose mutarotase-like"/>
    <property type="match status" value="1"/>
</dbReference>
<dbReference type="InterPro" id="IPR023230">
    <property type="entry name" value="Glyco_hydro_2_CS"/>
</dbReference>
<keyword evidence="16" id="KW-1185">Reference proteome</keyword>
<dbReference type="Gene3D" id="2.60.40.10">
    <property type="entry name" value="Immunoglobulins"/>
    <property type="match status" value="2"/>
</dbReference>
<dbReference type="EC" id="3.2.1.23" evidence="6 12"/>
<dbReference type="InterPro" id="IPR006103">
    <property type="entry name" value="Glyco_hydro_2_cat"/>
</dbReference>
<feature type="signal peptide" evidence="13">
    <location>
        <begin position="1"/>
        <end position="26"/>
    </location>
</feature>
<evidence type="ECO:0000256" key="2">
    <source>
        <dbReference type="ARBA" id="ARBA00001913"/>
    </source>
</evidence>
<comment type="catalytic activity">
    <reaction evidence="1 12">
        <text>Hydrolysis of terminal non-reducing beta-D-galactose residues in beta-D-galactosides.</text>
        <dbReference type="EC" id="3.2.1.23"/>
    </reaction>
</comment>
<evidence type="ECO:0000256" key="8">
    <source>
        <dbReference type="ARBA" id="ARBA00022801"/>
    </source>
</evidence>
<dbReference type="SUPFAM" id="SSF49785">
    <property type="entry name" value="Galactose-binding domain-like"/>
    <property type="match status" value="1"/>
</dbReference>
<dbReference type="InterPro" id="IPR006104">
    <property type="entry name" value="Glyco_hydro_2_N"/>
</dbReference>
<dbReference type="SUPFAM" id="SSF51445">
    <property type="entry name" value="(Trans)glycosidases"/>
    <property type="match status" value="1"/>
</dbReference>
<comment type="cofactor">
    <cofactor evidence="2">
        <name>Ca(2+)</name>
        <dbReference type="ChEBI" id="CHEBI:29108"/>
    </cofactor>
</comment>
<keyword evidence="10 12" id="KW-0326">Glycosidase</keyword>
<evidence type="ECO:0000313" key="15">
    <source>
        <dbReference type="EMBL" id="MEN7547990.1"/>
    </source>
</evidence>
<accession>A0AAW9RYB5</accession>
<dbReference type="Proteomes" id="UP001403385">
    <property type="component" value="Unassembled WGS sequence"/>
</dbReference>
<dbReference type="Pfam" id="PF02929">
    <property type="entry name" value="Bgal_small_N"/>
    <property type="match status" value="1"/>
</dbReference>
<feature type="chain" id="PRO_5043376198" description="Beta-galactosidase" evidence="13">
    <location>
        <begin position="27"/>
        <end position="1075"/>
    </location>
</feature>